<proteinExistence type="predicted"/>
<evidence type="ECO:0000313" key="1">
    <source>
        <dbReference type="EMBL" id="MQS37638.1"/>
    </source>
</evidence>
<evidence type="ECO:0000313" key="2">
    <source>
        <dbReference type="Proteomes" id="UP000460558"/>
    </source>
</evidence>
<dbReference type="Proteomes" id="UP000460558">
    <property type="component" value="Unassembled WGS sequence"/>
</dbReference>
<protein>
    <recommendedName>
        <fullName evidence="3">DinB-like domain-containing protein</fullName>
    </recommendedName>
</protein>
<gene>
    <name evidence="1" type="ORF">FFZ77_18970</name>
</gene>
<reference evidence="1 2" key="1">
    <citation type="submission" date="2019-06" db="EMBL/GenBank/DDBJ databases">
        <title>Comparative genomics and metabolomics analyses of clavulanic acid producing Streptomyces species provides insight into specialized metabolism and evolution of beta-lactam biosynthetic gene clusters.</title>
        <authorList>
            <person name="Moore M.A."/>
            <person name="Cruz-Morales P."/>
            <person name="Barona Gomez F."/>
            <person name="Kapil T."/>
        </authorList>
    </citation>
    <scope>NUCLEOTIDE SEQUENCE [LARGE SCALE GENOMIC DNA]</scope>
    <source>
        <strain evidence="1 2">T-272</strain>
    </source>
</reference>
<accession>A0ABW9NWH1</accession>
<sequence>MYTTPVTSAEADVWIATLHLQHVEHGPDASWTVGHAPASRPWTLHHSALLLHHAAEILRNLRRTAPEAR</sequence>
<name>A0ABW9NWH1_9ACTN</name>
<keyword evidence="2" id="KW-1185">Reference proteome</keyword>
<dbReference type="EMBL" id="VDEQ01000209">
    <property type="protein sequence ID" value="MQS37638.1"/>
    <property type="molecule type" value="Genomic_DNA"/>
</dbReference>
<organism evidence="1 2">
    <name type="scientific">Streptomyces katsurahamanus</name>
    <dbReference type="NCBI Taxonomy" id="2577098"/>
    <lineage>
        <taxon>Bacteria</taxon>
        <taxon>Bacillati</taxon>
        <taxon>Actinomycetota</taxon>
        <taxon>Actinomycetes</taxon>
        <taxon>Kitasatosporales</taxon>
        <taxon>Streptomycetaceae</taxon>
        <taxon>Streptomyces</taxon>
    </lineage>
</organism>
<comment type="caution">
    <text evidence="1">The sequence shown here is derived from an EMBL/GenBank/DDBJ whole genome shotgun (WGS) entry which is preliminary data.</text>
</comment>
<evidence type="ECO:0008006" key="3">
    <source>
        <dbReference type="Google" id="ProtNLM"/>
    </source>
</evidence>